<name>A0ABQ0LN33_MYCCL</name>
<proteinExistence type="predicted"/>
<organism evidence="4 5">
    <name type="scientific">Mycena chlorophos</name>
    <name type="common">Agaric fungus</name>
    <name type="synonym">Agaricus chlorophos</name>
    <dbReference type="NCBI Taxonomy" id="658473"/>
    <lineage>
        <taxon>Eukaryota</taxon>
        <taxon>Fungi</taxon>
        <taxon>Dikarya</taxon>
        <taxon>Basidiomycota</taxon>
        <taxon>Agaricomycotina</taxon>
        <taxon>Agaricomycetes</taxon>
        <taxon>Agaricomycetidae</taxon>
        <taxon>Agaricales</taxon>
        <taxon>Marasmiineae</taxon>
        <taxon>Mycenaceae</taxon>
        <taxon>Mycena</taxon>
    </lineage>
</organism>
<dbReference type="EMBL" id="DF847482">
    <property type="protein sequence ID" value="GAT51922.1"/>
    <property type="molecule type" value="Genomic_DNA"/>
</dbReference>
<keyword evidence="5" id="KW-1185">Reference proteome</keyword>
<evidence type="ECO:0000259" key="2">
    <source>
        <dbReference type="Pfam" id="PF24137"/>
    </source>
</evidence>
<feature type="domain" description="AsqO/PenF-like C-terminal" evidence="3">
    <location>
        <begin position="239"/>
        <end position="377"/>
    </location>
</feature>
<evidence type="ECO:0000313" key="4">
    <source>
        <dbReference type="EMBL" id="GAT51922.1"/>
    </source>
</evidence>
<evidence type="ECO:0008006" key="6">
    <source>
        <dbReference type="Google" id="ProtNLM"/>
    </source>
</evidence>
<protein>
    <recommendedName>
        <fullName evidence="6">Hydroxyneurosporene synthase</fullName>
    </recommendedName>
</protein>
<dbReference type="Proteomes" id="UP000815677">
    <property type="component" value="Unassembled WGS sequence"/>
</dbReference>
<keyword evidence="1" id="KW-0732">Signal</keyword>
<sequence>MFHNLLRVGLVLASSSFVFAHAVNRQGATSTPFDGQYLHPNSSNEAVEWWWGQAIAQPVGNNPPAAFQYLFYQGYPFVLGPPNASNPEFYVVINGFFPNGTQFSATIPATTGTVTAVGQAVTGTWKGAGGFQGSSDLSTFTVTLDAPEYGFVGTVKLTSNAASHYGCNTTAGPYFDSLVSSDSDTALSEAESILFKQLGWAVSIPGAVSEVDMTINGSPLKFTGQGYHDANWAPVPLNAVVDTWYFGTATVGDYDLSYISVAPVNSTKVLNTGYLSHKGVVLQNQCSLDGTKTTDHSVVTPYGLYSDEVSGVDVPTGYIVKYILENGDRYSFNLTSGGLGSAAQNPDQIVYHRWVGTASGGKVGEVPAEGLTVFEWLNPGLAVYSPAPQA</sequence>
<evidence type="ECO:0000313" key="5">
    <source>
        <dbReference type="Proteomes" id="UP000815677"/>
    </source>
</evidence>
<gene>
    <name evidence="4" type="ORF">MCHLO_09019</name>
</gene>
<feature type="chain" id="PRO_5045515963" description="Hydroxyneurosporene synthase" evidence="1">
    <location>
        <begin position="21"/>
        <end position="390"/>
    </location>
</feature>
<dbReference type="InterPro" id="IPR057722">
    <property type="entry name" value="AsqO/PenF-like_C"/>
</dbReference>
<dbReference type="Pfam" id="PF25581">
    <property type="entry name" value="AsqO_C"/>
    <property type="match status" value="1"/>
</dbReference>
<evidence type="ECO:0000259" key="3">
    <source>
        <dbReference type="Pfam" id="PF25581"/>
    </source>
</evidence>
<feature type="signal peptide" evidence="1">
    <location>
        <begin position="1"/>
        <end position="20"/>
    </location>
</feature>
<dbReference type="Pfam" id="PF24137">
    <property type="entry name" value="DA_N"/>
    <property type="match status" value="1"/>
</dbReference>
<accession>A0ABQ0LN33</accession>
<feature type="domain" description="Diels-Alderase N-terminal" evidence="2">
    <location>
        <begin position="43"/>
        <end position="232"/>
    </location>
</feature>
<reference evidence="4" key="1">
    <citation type="submission" date="2014-09" db="EMBL/GenBank/DDBJ databases">
        <title>Genome sequence of the luminous mushroom Mycena chlorophos for searching fungal bioluminescence genes.</title>
        <authorList>
            <person name="Tanaka Y."/>
            <person name="Kasuga D."/>
            <person name="Oba Y."/>
            <person name="Hase S."/>
            <person name="Sato K."/>
            <person name="Oba Y."/>
            <person name="Sakakibara Y."/>
        </authorList>
    </citation>
    <scope>NUCLEOTIDE SEQUENCE</scope>
</reference>
<dbReference type="SUPFAM" id="SSF159245">
    <property type="entry name" value="AttH-like"/>
    <property type="match status" value="1"/>
</dbReference>
<dbReference type="InterPro" id="IPR056402">
    <property type="entry name" value="DA_N"/>
</dbReference>
<evidence type="ECO:0000256" key="1">
    <source>
        <dbReference type="SAM" id="SignalP"/>
    </source>
</evidence>